<dbReference type="InterPro" id="IPR011711">
    <property type="entry name" value="GntR_C"/>
</dbReference>
<dbReference type="Pfam" id="PF00392">
    <property type="entry name" value="GntR"/>
    <property type="match status" value="1"/>
</dbReference>
<dbReference type="SUPFAM" id="SSF46785">
    <property type="entry name" value="Winged helix' DNA-binding domain"/>
    <property type="match status" value="1"/>
</dbReference>
<sequence>MAEPIAADNSSGDAIARALREEILAGRLSAGERLVEGTIAKRYGVSRIPVREALARLQSEGFVTIVRHRGATVSESLLHDGHELLQVRRGLEVFAAQLAADNRGGTVAKQLAVIAEDISGGASSDGPSFHELIAIAAGNGHLRDMLANLNQRVHWGLGHDPETSVTDHRAVAIAVLNGAAAQAGYLMDEHLRRDERFFTDEFGD</sequence>
<dbReference type="InterPro" id="IPR036388">
    <property type="entry name" value="WH-like_DNA-bd_sf"/>
</dbReference>
<dbReference type="Proteomes" id="UP001601992">
    <property type="component" value="Unassembled WGS sequence"/>
</dbReference>
<dbReference type="PANTHER" id="PTHR43537:SF24">
    <property type="entry name" value="GLUCONATE OPERON TRANSCRIPTIONAL REPRESSOR"/>
    <property type="match status" value="1"/>
</dbReference>
<comment type="caution">
    <text evidence="5">The sequence shown here is derived from an EMBL/GenBank/DDBJ whole genome shotgun (WGS) entry which is preliminary data.</text>
</comment>
<evidence type="ECO:0000259" key="4">
    <source>
        <dbReference type="PROSITE" id="PS50949"/>
    </source>
</evidence>
<dbReference type="PRINTS" id="PR00035">
    <property type="entry name" value="HTHGNTR"/>
</dbReference>
<evidence type="ECO:0000256" key="2">
    <source>
        <dbReference type="ARBA" id="ARBA00023125"/>
    </source>
</evidence>
<protein>
    <submittedName>
        <fullName evidence="5">GntR family transcriptional regulator</fullName>
    </submittedName>
</protein>
<name>A0ABW6S1D6_9NOCA</name>
<dbReference type="PROSITE" id="PS50949">
    <property type="entry name" value="HTH_GNTR"/>
    <property type="match status" value="1"/>
</dbReference>
<dbReference type="EMBL" id="JBIAQY010000006">
    <property type="protein sequence ID" value="MFF3570054.1"/>
    <property type="molecule type" value="Genomic_DNA"/>
</dbReference>
<gene>
    <name evidence="5" type="ORF">ACFYXQ_19945</name>
</gene>
<keyword evidence="1" id="KW-0805">Transcription regulation</keyword>
<keyword evidence="3" id="KW-0804">Transcription</keyword>
<dbReference type="PANTHER" id="PTHR43537">
    <property type="entry name" value="TRANSCRIPTIONAL REGULATOR, GNTR FAMILY"/>
    <property type="match status" value="1"/>
</dbReference>
<dbReference type="SMART" id="SM00895">
    <property type="entry name" value="FCD"/>
    <property type="match status" value="1"/>
</dbReference>
<dbReference type="SMART" id="SM00345">
    <property type="entry name" value="HTH_GNTR"/>
    <property type="match status" value="1"/>
</dbReference>
<dbReference type="Gene3D" id="1.20.120.530">
    <property type="entry name" value="GntR ligand-binding domain-like"/>
    <property type="match status" value="1"/>
</dbReference>
<dbReference type="CDD" id="cd07377">
    <property type="entry name" value="WHTH_GntR"/>
    <property type="match status" value="1"/>
</dbReference>
<dbReference type="Gene3D" id="1.10.10.10">
    <property type="entry name" value="Winged helix-like DNA-binding domain superfamily/Winged helix DNA-binding domain"/>
    <property type="match status" value="1"/>
</dbReference>
<dbReference type="InterPro" id="IPR000524">
    <property type="entry name" value="Tscrpt_reg_HTH_GntR"/>
</dbReference>
<dbReference type="Pfam" id="PF07729">
    <property type="entry name" value="FCD"/>
    <property type="match status" value="1"/>
</dbReference>
<evidence type="ECO:0000256" key="1">
    <source>
        <dbReference type="ARBA" id="ARBA00023015"/>
    </source>
</evidence>
<evidence type="ECO:0000313" key="5">
    <source>
        <dbReference type="EMBL" id="MFF3570054.1"/>
    </source>
</evidence>
<dbReference type="InterPro" id="IPR008920">
    <property type="entry name" value="TF_FadR/GntR_C"/>
</dbReference>
<evidence type="ECO:0000313" key="6">
    <source>
        <dbReference type="Proteomes" id="UP001601992"/>
    </source>
</evidence>
<dbReference type="InterPro" id="IPR036390">
    <property type="entry name" value="WH_DNA-bd_sf"/>
</dbReference>
<proteinExistence type="predicted"/>
<organism evidence="5 6">
    <name type="scientific">Nocardia jiangxiensis</name>
    <dbReference type="NCBI Taxonomy" id="282685"/>
    <lineage>
        <taxon>Bacteria</taxon>
        <taxon>Bacillati</taxon>
        <taxon>Actinomycetota</taxon>
        <taxon>Actinomycetes</taxon>
        <taxon>Mycobacteriales</taxon>
        <taxon>Nocardiaceae</taxon>
        <taxon>Nocardia</taxon>
    </lineage>
</organism>
<keyword evidence="6" id="KW-1185">Reference proteome</keyword>
<reference evidence="5 6" key="1">
    <citation type="submission" date="2024-10" db="EMBL/GenBank/DDBJ databases">
        <title>The Natural Products Discovery Center: Release of the First 8490 Sequenced Strains for Exploring Actinobacteria Biosynthetic Diversity.</title>
        <authorList>
            <person name="Kalkreuter E."/>
            <person name="Kautsar S.A."/>
            <person name="Yang D."/>
            <person name="Bader C.D."/>
            <person name="Teijaro C.N."/>
            <person name="Fluegel L."/>
            <person name="Davis C.M."/>
            <person name="Simpson J.R."/>
            <person name="Lauterbach L."/>
            <person name="Steele A.D."/>
            <person name="Gui C."/>
            <person name="Meng S."/>
            <person name="Li G."/>
            <person name="Viehrig K."/>
            <person name="Ye F."/>
            <person name="Su P."/>
            <person name="Kiefer A.F."/>
            <person name="Nichols A."/>
            <person name="Cepeda A.J."/>
            <person name="Yan W."/>
            <person name="Fan B."/>
            <person name="Jiang Y."/>
            <person name="Adhikari A."/>
            <person name="Zheng C.-J."/>
            <person name="Schuster L."/>
            <person name="Cowan T.M."/>
            <person name="Smanski M.J."/>
            <person name="Chevrette M.G."/>
            <person name="De Carvalho L.P.S."/>
            <person name="Shen B."/>
        </authorList>
    </citation>
    <scope>NUCLEOTIDE SEQUENCE [LARGE SCALE GENOMIC DNA]</scope>
    <source>
        <strain evidence="5 6">NPDC002593</strain>
    </source>
</reference>
<evidence type="ECO:0000256" key="3">
    <source>
        <dbReference type="ARBA" id="ARBA00023163"/>
    </source>
</evidence>
<accession>A0ABW6S1D6</accession>
<keyword evidence="2" id="KW-0238">DNA-binding</keyword>
<dbReference type="RefSeq" id="WP_051194659.1">
    <property type="nucleotide sequence ID" value="NZ_JBIAQY010000006.1"/>
</dbReference>
<dbReference type="SUPFAM" id="SSF48008">
    <property type="entry name" value="GntR ligand-binding domain-like"/>
    <property type="match status" value="1"/>
</dbReference>
<feature type="domain" description="HTH gntR-type" evidence="4">
    <location>
        <begin position="9"/>
        <end position="76"/>
    </location>
</feature>